<name>A0A2G5VCI6_9PELO</name>
<feature type="coiled-coil region" evidence="1">
    <location>
        <begin position="5"/>
        <end position="38"/>
    </location>
</feature>
<organism evidence="3 4">
    <name type="scientific">Caenorhabditis nigoni</name>
    <dbReference type="NCBI Taxonomy" id="1611254"/>
    <lineage>
        <taxon>Eukaryota</taxon>
        <taxon>Metazoa</taxon>
        <taxon>Ecdysozoa</taxon>
        <taxon>Nematoda</taxon>
        <taxon>Chromadorea</taxon>
        <taxon>Rhabditida</taxon>
        <taxon>Rhabditina</taxon>
        <taxon>Rhabditomorpha</taxon>
        <taxon>Rhabditoidea</taxon>
        <taxon>Rhabditidae</taxon>
        <taxon>Peloderinae</taxon>
        <taxon>Caenorhabditis</taxon>
    </lineage>
</organism>
<evidence type="ECO:0000313" key="4">
    <source>
        <dbReference type="Proteomes" id="UP000230233"/>
    </source>
</evidence>
<comment type="caution">
    <text evidence="3">The sequence shown here is derived from an EMBL/GenBank/DDBJ whole genome shotgun (WGS) entry which is preliminary data.</text>
</comment>
<reference evidence="4" key="1">
    <citation type="submission" date="2017-10" db="EMBL/GenBank/DDBJ databases">
        <title>Rapid genome shrinkage in a self-fertile nematode reveals novel sperm competition proteins.</title>
        <authorList>
            <person name="Yin D."/>
            <person name="Schwarz E.M."/>
            <person name="Thomas C.G."/>
            <person name="Felde R.L."/>
            <person name="Korf I.F."/>
            <person name="Cutter A.D."/>
            <person name="Schartner C.M."/>
            <person name="Ralston E.J."/>
            <person name="Meyer B.J."/>
            <person name="Haag E.S."/>
        </authorList>
    </citation>
    <scope>NUCLEOTIDE SEQUENCE [LARGE SCALE GENOMIC DNA]</scope>
    <source>
        <strain evidence="4">JU1422</strain>
    </source>
</reference>
<dbReference type="AlphaFoldDB" id="A0A2G5VCI6"/>
<evidence type="ECO:0000313" key="3">
    <source>
        <dbReference type="EMBL" id="PIC49457.1"/>
    </source>
</evidence>
<sequence length="345" mass="40310">MSKELKILQQKEAQAKKLLELEERKMKMKREMRTREMEILDQEMQYGQMKMTSLTKILNSISEKEKFDGFRNECQKLVRYFEKFQKCYNDGLKEFTTSQKTGLVETLNDVMESHQYLSHELRNLAIISDPEIPKNLERIQKTLMENMDKLDLEISEMAVQSEIFIENCLIEDLNDLKKRFEELKKVVEDSEELIKKFDLPHSKRVEQVFVVQMSILSSFSPQIAAKNEQSAIENAQDSLKYLDLSGKSGKTNSNETENSKKSEEIQKEEQQINMLSCVMETITNFSELLEKNQSEEYVKELVSDIQEMFGEFLEILDEEGGEKDEEMQHILMLIGAITEMTNGVN</sequence>
<accession>A0A2G5VCI6</accession>
<proteinExistence type="predicted"/>
<feature type="coiled-coil region" evidence="1">
    <location>
        <begin position="166"/>
        <end position="193"/>
    </location>
</feature>
<keyword evidence="4" id="KW-1185">Reference proteome</keyword>
<evidence type="ECO:0000256" key="1">
    <source>
        <dbReference type="SAM" id="Coils"/>
    </source>
</evidence>
<protein>
    <submittedName>
        <fullName evidence="3">Uncharacterized protein</fullName>
    </submittedName>
</protein>
<evidence type="ECO:0000256" key="2">
    <source>
        <dbReference type="SAM" id="MobiDB-lite"/>
    </source>
</evidence>
<gene>
    <name evidence="3" type="primary">Cnig_chr_II.g8057</name>
    <name evidence="3" type="ORF">B9Z55_008057</name>
</gene>
<feature type="region of interest" description="Disordered" evidence="2">
    <location>
        <begin position="243"/>
        <end position="267"/>
    </location>
</feature>
<dbReference type="Proteomes" id="UP000230233">
    <property type="component" value="Chromosome II"/>
</dbReference>
<feature type="compositionally biased region" description="Basic and acidic residues" evidence="2">
    <location>
        <begin position="257"/>
        <end position="267"/>
    </location>
</feature>
<keyword evidence="1" id="KW-0175">Coiled coil</keyword>
<dbReference type="EMBL" id="PDUG01000002">
    <property type="protein sequence ID" value="PIC49457.1"/>
    <property type="molecule type" value="Genomic_DNA"/>
</dbReference>
<dbReference type="OrthoDB" id="5856790at2759"/>